<dbReference type="GO" id="GO:0020037">
    <property type="term" value="F:heme binding"/>
    <property type="evidence" value="ECO:0007669"/>
    <property type="project" value="InterPro"/>
</dbReference>
<accession>A0A1I1C8S2</accession>
<keyword evidence="1 4" id="KW-0349">Heme</keyword>
<dbReference type="InterPro" id="IPR009056">
    <property type="entry name" value="Cyt_c-like_dom"/>
</dbReference>
<evidence type="ECO:0000256" key="3">
    <source>
        <dbReference type="ARBA" id="ARBA00023004"/>
    </source>
</evidence>
<dbReference type="Gene3D" id="1.10.760.10">
    <property type="entry name" value="Cytochrome c-like domain"/>
    <property type="match status" value="2"/>
</dbReference>
<proteinExistence type="predicted"/>
<keyword evidence="5" id="KW-0812">Transmembrane</keyword>
<organism evidence="7 8">
    <name type="scientific">Algoriphagus aquimarinus</name>
    <dbReference type="NCBI Taxonomy" id="237018"/>
    <lineage>
        <taxon>Bacteria</taxon>
        <taxon>Pseudomonadati</taxon>
        <taxon>Bacteroidota</taxon>
        <taxon>Cytophagia</taxon>
        <taxon>Cytophagales</taxon>
        <taxon>Cyclobacteriaceae</taxon>
        <taxon>Algoriphagus</taxon>
    </lineage>
</organism>
<protein>
    <submittedName>
        <fullName evidence="7">Cytochrome c</fullName>
    </submittedName>
</protein>
<evidence type="ECO:0000256" key="4">
    <source>
        <dbReference type="PROSITE-ProRule" id="PRU00433"/>
    </source>
</evidence>
<evidence type="ECO:0000256" key="5">
    <source>
        <dbReference type="SAM" id="Phobius"/>
    </source>
</evidence>
<keyword evidence="5" id="KW-0472">Membrane</keyword>
<dbReference type="SUPFAM" id="SSF46626">
    <property type="entry name" value="Cytochrome c"/>
    <property type="match status" value="2"/>
</dbReference>
<sequence>MNQTTNSLFRLFPLIMGLLVSAILLVGVIAGLLYFDYAGIEPPKMQLAGVPATLDSPKSKALMDPVGMWQAPDWTSVDSESNADEIKYGRELIANTSEYLGPQGKVRKISNGLNCQNCHLQAGTVPLGNNYSAAKSTYPKVRGRSGNSEDIQLRINGCFQRSLNGEVLADDSKEMIAMVAYMNWLGKEVAKGEKPKGAGIYEVPLLDRAADPIRGKTIYERQCVTCHMIDGQGVMKTDGTGYTYPPLWGEHSYNQGAGLFRMSRFAGYVKANMPFGATYENPILSDEEAWDVAAYVNSLDRPKRDFPNDWPDISKKPIDHPFGPYSDEFSEQQHKFGPFQAIKEAASK</sequence>
<keyword evidence="2 4" id="KW-0479">Metal-binding</keyword>
<keyword evidence="5" id="KW-1133">Transmembrane helix</keyword>
<dbReference type="RefSeq" id="WP_092901404.1">
    <property type="nucleotide sequence ID" value="NZ_FOKK01000025.1"/>
</dbReference>
<evidence type="ECO:0000256" key="1">
    <source>
        <dbReference type="ARBA" id="ARBA00022617"/>
    </source>
</evidence>
<dbReference type="GO" id="GO:0046872">
    <property type="term" value="F:metal ion binding"/>
    <property type="evidence" value="ECO:0007669"/>
    <property type="project" value="UniProtKB-KW"/>
</dbReference>
<dbReference type="PROSITE" id="PS51007">
    <property type="entry name" value="CYTC"/>
    <property type="match status" value="1"/>
</dbReference>
<keyword evidence="8" id="KW-1185">Reference proteome</keyword>
<feature type="transmembrane region" description="Helical" evidence="5">
    <location>
        <begin position="12"/>
        <end position="35"/>
    </location>
</feature>
<dbReference type="PANTHER" id="PTHR35008">
    <property type="entry name" value="BLL4482 PROTEIN-RELATED"/>
    <property type="match status" value="1"/>
</dbReference>
<gene>
    <name evidence="7" type="ORF">SAMN04489723_12542</name>
</gene>
<dbReference type="InterPro" id="IPR051459">
    <property type="entry name" value="Cytochrome_c-type_DH"/>
</dbReference>
<evidence type="ECO:0000313" key="8">
    <source>
        <dbReference type="Proteomes" id="UP000198790"/>
    </source>
</evidence>
<dbReference type="OrthoDB" id="9779283at2"/>
<dbReference type="STRING" id="237018.SAMN04489723_12542"/>
<evidence type="ECO:0000259" key="6">
    <source>
        <dbReference type="PROSITE" id="PS51007"/>
    </source>
</evidence>
<evidence type="ECO:0000313" key="7">
    <source>
        <dbReference type="EMBL" id="SFB59095.1"/>
    </source>
</evidence>
<feature type="domain" description="Cytochrome c" evidence="6">
    <location>
        <begin position="210"/>
        <end position="300"/>
    </location>
</feature>
<reference evidence="7 8" key="1">
    <citation type="submission" date="2016-10" db="EMBL/GenBank/DDBJ databases">
        <authorList>
            <person name="de Groot N.N."/>
        </authorList>
    </citation>
    <scope>NUCLEOTIDE SEQUENCE [LARGE SCALE GENOMIC DNA]</scope>
    <source>
        <strain evidence="7 8">DSM 23399</strain>
    </source>
</reference>
<name>A0A1I1C8S2_9BACT</name>
<keyword evidence="3 4" id="KW-0408">Iron</keyword>
<dbReference type="Proteomes" id="UP000198790">
    <property type="component" value="Unassembled WGS sequence"/>
</dbReference>
<dbReference type="GO" id="GO:0009055">
    <property type="term" value="F:electron transfer activity"/>
    <property type="evidence" value="ECO:0007669"/>
    <property type="project" value="InterPro"/>
</dbReference>
<dbReference type="AlphaFoldDB" id="A0A1I1C8S2"/>
<dbReference type="Pfam" id="PF21342">
    <property type="entry name" value="SoxA-TsdA_cyt-c"/>
    <property type="match status" value="1"/>
</dbReference>
<evidence type="ECO:0000256" key="2">
    <source>
        <dbReference type="ARBA" id="ARBA00022723"/>
    </source>
</evidence>
<dbReference type="Pfam" id="PF00034">
    <property type="entry name" value="Cytochrom_C"/>
    <property type="match status" value="1"/>
</dbReference>
<dbReference type="EMBL" id="FOKK01000025">
    <property type="protein sequence ID" value="SFB59095.1"/>
    <property type="molecule type" value="Genomic_DNA"/>
</dbReference>
<dbReference type="InterPro" id="IPR036909">
    <property type="entry name" value="Cyt_c-like_dom_sf"/>
</dbReference>
<dbReference type="PANTHER" id="PTHR35008:SF9">
    <property type="entry name" value="CYTOCHROME C DOMAIN-CONTAINING PROTEIN"/>
    <property type="match status" value="1"/>
</dbReference>